<keyword evidence="2" id="KW-1133">Transmembrane helix</keyword>
<keyword evidence="1" id="KW-0802">TPR repeat</keyword>
<dbReference type="InterPro" id="IPR024983">
    <property type="entry name" value="CHAT_dom"/>
</dbReference>
<feature type="domain" description="CHAT" evidence="3">
    <location>
        <begin position="760"/>
        <end position="1035"/>
    </location>
</feature>
<gene>
    <name evidence="5" type="ORF">LQ318_10125</name>
</gene>
<evidence type="ECO:0000256" key="1">
    <source>
        <dbReference type="PROSITE-ProRule" id="PRU00339"/>
    </source>
</evidence>
<dbReference type="EMBL" id="JAJNDC010000002">
    <property type="protein sequence ID" value="MCW9713262.1"/>
    <property type="molecule type" value="Genomic_DNA"/>
</dbReference>
<dbReference type="SUPFAM" id="SSF48452">
    <property type="entry name" value="TPR-like"/>
    <property type="match status" value="2"/>
</dbReference>
<evidence type="ECO:0000313" key="6">
    <source>
        <dbReference type="Proteomes" id="UP001207337"/>
    </source>
</evidence>
<dbReference type="PANTHER" id="PTHR10098">
    <property type="entry name" value="RAPSYN-RELATED"/>
    <property type="match status" value="1"/>
</dbReference>
<dbReference type="InterPro" id="IPR011990">
    <property type="entry name" value="TPR-like_helical_dom_sf"/>
</dbReference>
<dbReference type="PANTHER" id="PTHR10098:SF108">
    <property type="entry name" value="TETRATRICOPEPTIDE REPEAT PROTEIN 28"/>
    <property type="match status" value="1"/>
</dbReference>
<feature type="transmembrane region" description="Helical" evidence="2">
    <location>
        <begin position="1048"/>
        <end position="1067"/>
    </location>
</feature>
<proteinExistence type="predicted"/>
<protein>
    <submittedName>
        <fullName evidence="5">CHAT domain-containing protein</fullName>
    </submittedName>
</protein>
<evidence type="ECO:0000259" key="4">
    <source>
        <dbReference type="Pfam" id="PF17874"/>
    </source>
</evidence>
<reference evidence="5 6" key="1">
    <citation type="submission" date="2021-11" db="EMBL/GenBank/DDBJ databases">
        <title>Aliifidinibius sp. nov., a new bacterium isolated from saline soil.</title>
        <authorList>
            <person name="Galisteo C."/>
            <person name="De La Haba R."/>
            <person name="Sanchez-Porro C."/>
            <person name="Ventosa A."/>
        </authorList>
    </citation>
    <scope>NUCLEOTIDE SEQUENCE [LARGE SCALE GENOMIC DNA]</scope>
    <source>
        <strain evidence="5 6">KACC 190600</strain>
    </source>
</reference>
<evidence type="ECO:0000256" key="2">
    <source>
        <dbReference type="SAM" id="Phobius"/>
    </source>
</evidence>
<feature type="domain" description="MalT-like TPR region" evidence="4">
    <location>
        <begin position="292"/>
        <end position="598"/>
    </location>
</feature>
<sequence>MRLLLLLGILQLVQGPENHPENVRQAFTQAEHYIQEIEEGRNTDENLWALTLITSDNKNVKTFVEQKVREQGLNEGPLSLFKSIENSTAKQLKKVVFETGSADLLIALLLQDLPNKRQLYEDFTSNHTFPGGFSNINYQDMSNAIIANDRITDEMLPTKSFRLPHFFLLTHPDRRQYLSESYITQLAYQWQNNRSVINHRGPHLPAFTLMQALYLLDRYSQITPLYNTLINDHWFPASSLKLRIYRYLDYAMYRTGYFDRNLTITRNYLLPLTKYTNDKKAELSVRTLQGVYLYSIGKIQRAKEVYTQVLEEANSNNIPINRSSLYNNLGITYHKLGEYDRYLDLQFQALETAQQQGNYSHQLEIYNNLFVYYKQTNDLSNALNYIEQAEKLAKELGNPTDLGKIYTFLGSFYREFQNNFEKAHEYFLNAEQALDPQNDSRYYIYLLNEESQTFEKQQKFEKALIRYDRIIELTPQEDNPNYIDAIVNKARIHLKQHQISKAETLVKEFSQLDLSKLNFEQLVKANTVRAQLLHEKGQPEEALAILTPTIEQVVERAQSSTDLQSGFWHVADEYIDAFELTASIYRDSDQPAQAVNLLDRLKTINDASIYQNPLIRASLLSESELTQYKNITNQLDAKRKRLLTLPQDEQFQVQQEINELNLQKRKFDRKISSQSDVQPIPIPEVQRKLSAHQLVLHITELKDQYYIAKITRSDVNVDVILLDEKRRKLFEGSVEQLANNSTNLDSLYAVSQLLNIDELPSRIEEITIIPDSYLYQLPVDVLPIEKPAHKFSYGESRYAIERFDIHYLTSLNDFKTEAQTNNTDSTNEWNYIGYGVSNFDGFPSKNLVPLPFAEAEVNTIKDRLTRLNNLKTYTNNASQKETFTQSAQNGRILHLATHSEVSERDPLFSTIYMANNSTEKDSAFSNQLFAYELFELNLNNEMIMLNSCKSGSGPYIRGSGIMGFSRALQYAGAQSLVLNIWSVNDMLASDFAIHFYDQLNEGKSKSEALQATKRYFLETKNASPHLWGPYMLIGDTEPIVHPNRRTNLAIAGIFLLYFLIIIILTLFKEKGVLFQSSNGSVSV</sequence>
<name>A0ABT3PZI8_9BACT</name>
<keyword evidence="2" id="KW-0472">Membrane</keyword>
<dbReference type="InterPro" id="IPR041617">
    <property type="entry name" value="TPR_MalT"/>
</dbReference>
<evidence type="ECO:0000259" key="3">
    <source>
        <dbReference type="Pfam" id="PF12770"/>
    </source>
</evidence>
<dbReference type="Gene3D" id="1.25.40.10">
    <property type="entry name" value="Tetratricopeptide repeat domain"/>
    <property type="match status" value="2"/>
</dbReference>
<dbReference type="Pfam" id="PF17874">
    <property type="entry name" value="TPR_MalT"/>
    <property type="match status" value="1"/>
</dbReference>
<organism evidence="5 6">
    <name type="scientific">Fodinibius salicampi</name>
    <dbReference type="NCBI Taxonomy" id="1920655"/>
    <lineage>
        <taxon>Bacteria</taxon>
        <taxon>Pseudomonadati</taxon>
        <taxon>Balneolota</taxon>
        <taxon>Balneolia</taxon>
        <taxon>Balneolales</taxon>
        <taxon>Balneolaceae</taxon>
        <taxon>Fodinibius</taxon>
    </lineage>
</organism>
<evidence type="ECO:0000313" key="5">
    <source>
        <dbReference type="EMBL" id="MCW9713262.1"/>
    </source>
</evidence>
<dbReference type="InterPro" id="IPR019734">
    <property type="entry name" value="TPR_rpt"/>
</dbReference>
<dbReference type="RefSeq" id="WP_265789803.1">
    <property type="nucleotide sequence ID" value="NZ_BAABRS010000002.1"/>
</dbReference>
<accession>A0ABT3PZI8</accession>
<dbReference type="Proteomes" id="UP001207337">
    <property type="component" value="Unassembled WGS sequence"/>
</dbReference>
<keyword evidence="6" id="KW-1185">Reference proteome</keyword>
<comment type="caution">
    <text evidence="5">The sequence shown here is derived from an EMBL/GenBank/DDBJ whole genome shotgun (WGS) entry which is preliminary data.</text>
</comment>
<dbReference type="Pfam" id="PF12770">
    <property type="entry name" value="CHAT"/>
    <property type="match status" value="1"/>
</dbReference>
<dbReference type="SMART" id="SM00028">
    <property type="entry name" value="TPR"/>
    <property type="match status" value="5"/>
</dbReference>
<feature type="repeat" description="TPR" evidence="1">
    <location>
        <begin position="444"/>
        <end position="477"/>
    </location>
</feature>
<keyword evidence="2" id="KW-0812">Transmembrane</keyword>
<dbReference type="PROSITE" id="PS50005">
    <property type="entry name" value="TPR"/>
    <property type="match status" value="1"/>
</dbReference>